<accession>A0A1V4ATA9</accession>
<evidence type="ECO:0000256" key="1">
    <source>
        <dbReference type="ARBA" id="ARBA00006226"/>
    </source>
</evidence>
<protein>
    <recommendedName>
        <fullName evidence="5">Plasmid stabilization protein</fullName>
    </recommendedName>
</protein>
<dbReference type="Proteomes" id="UP000189681">
    <property type="component" value="Unassembled WGS sequence"/>
</dbReference>
<keyword evidence="2" id="KW-1277">Toxin-antitoxin system</keyword>
<dbReference type="InterPro" id="IPR051803">
    <property type="entry name" value="TA_system_RelE-like_toxin"/>
</dbReference>
<dbReference type="Gene3D" id="3.30.2310.20">
    <property type="entry name" value="RelE-like"/>
    <property type="match status" value="1"/>
</dbReference>
<dbReference type="PANTHER" id="PTHR33755:SF5">
    <property type="entry name" value="TYPE II TOXIN-ANTITOXIN SYSTEM RELE_PARE FAMILY TOXIN"/>
    <property type="match status" value="1"/>
</dbReference>
<dbReference type="PANTHER" id="PTHR33755">
    <property type="entry name" value="TOXIN PARE1-RELATED"/>
    <property type="match status" value="1"/>
</dbReference>
<comment type="similarity">
    <text evidence="1">Belongs to the RelE toxin family.</text>
</comment>
<dbReference type="EMBL" id="AYTS01000084">
    <property type="protein sequence ID" value="OOP56384.1"/>
    <property type="molecule type" value="Genomic_DNA"/>
</dbReference>
<gene>
    <name evidence="3" type="ORF">AYP45_09240</name>
</gene>
<evidence type="ECO:0000313" key="4">
    <source>
        <dbReference type="Proteomes" id="UP000189681"/>
    </source>
</evidence>
<dbReference type="Pfam" id="PF05016">
    <property type="entry name" value="ParE_toxin"/>
    <property type="match status" value="1"/>
</dbReference>
<dbReference type="InterPro" id="IPR035093">
    <property type="entry name" value="RelE/ParE_toxin_dom_sf"/>
</dbReference>
<organism evidence="3 4">
    <name type="scientific">Candidatus Brocadia carolinensis</name>
    <dbReference type="NCBI Taxonomy" id="1004156"/>
    <lineage>
        <taxon>Bacteria</taxon>
        <taxon>Pseudomonadati</taxon>
        <taxon>Planctomycetota</taxon>
        <taxon>Candidatus Brocadiia</taxon>
        <taxon>Candidatus Brocadiales</taxon>
        <taxon>Candidatus Brocadiaceae</taxon>
        <taxon>Candidatus Brocadia</taxon>
    </lineage>
</organism>
<proteinExistence type="inferred from homology"/>
<dbReference type="AlphaFoldDB" id="A0A1V4ATA9"/>
<sequence length="98" mass="11702">MDLEIEWSPIARLDFRDIVLFIAENNPLAANQFRNKILNHIKQLPKFPTSGRVVPEFRDENIREIIQTPYRIVYRIKMHKKVIELVRIWHAARGKPDL</sequence>
<evidence type="ECO:0000256" key="2">
    <source>
        <dbReference type="ARBA" id="ARBA00022649"/>
    </source>
</evidence>
<evidence type="ECO:0000313" key="3">
    <source>
        <dbReference type="EMBL" id="OOP56384.1"/>
    </source>
</evidence>
<dbReference type="STRING" id="1004156.AYP45_09240"/>
<evidence type="ECO:0008006" key="5">
    <source>
        <dbReference type="Google" id="ProtNLM"/>
    </source>
</evidence>
<dbReference type="InterPro" id="IPR007712">
    <property type="entry name" value="RelE/ParE_toxin"/>
</dbReference>
<comment type="caution">
    <text evidence="3">The sequence shown here is derived from an EMBL/GenBank/DDBJ whole genome shotgun (WGS) entry which is preliminary data.</text>
</comment>
<dbReference type="SUPFAM" id="SSF143011">
    <property type="entry name" value="RelE-like"/>
    <property type="match status" value="1"/>
</dbReference>
<name>A0A1V4ATA9_9BACT</name>
<reference evidence="3 4" key="1">
    <citation type="journal article" date="2017" name="Water Res.">
        <title>Discovery and metagenomic analysis of an anammox bacterial enrichment related to Candidatus "Brocadia caroliniensis" in a full-scale glycerol-fed nitritation-denitritation separate centrate treatment process.</title>
        <authorList>
            <person name="Park H."/>
            <person name="Brotto A.C."/>
            <person name="van Loosdrecht M.C."/>
            <person name="Chandran K."/>
        </authorList>
    </citation>
    <scope>NUCLEOTIDE SEQUENCE [LARGE SCALE GENOMIC DNA]</scope>
    <source>
        <strain evidence="3">26THWARD</strain>
    </source>
</reference>